<keyword evidence="3" id="KW-0560">Oxidoreductase</keyword>
<dbReference type="Gene3D" id="3.40.50.720">
    <property type="entry name" value="NAD(P)-binding Rossmann-like Domain"/>
    <property type="match status" value="1"/>
</dbReference>
<dbReference type="Gene3D" id="3.30.160.110">
    <property type="entry name" value="Siroheme synthase, domain 2"/>
    <property type="match status" value="1"/>
</dbReference>
<dbReference type="Pfam" id="PF13241">
    <property type="entry name" value="NAD_binding_7"/>
    <property type="match status" value="1"/>
</dbReference>
<evidence type="ECO:0000313" key="7">
    <source>
        <dbReference type="Proteomes" id="UP000831327"/>
    </source>
</evidence>
<dbReference type="PANTHER" id="PTHR35330">
    <property type="entry name" value="SIROHEME BIOSYNTHESIS PROTEIN MET8"/>
    <property type="match status" value="1"/>
</dbReference>
<dbReference type="EC" id="1.3.1.76" evidence="2"/>
<dbReference type="EMBL" id="AP025637">
    <property type="protein sequence ID" value="BDG70543.1"/>
    <property type="molecule type" value="Genomic_DNA"/>
</dbReference>
<comment type="pathway">
    <text evidence="1">Porphyrin-containing compound metabolism; siroheme biosynthesis; sirohydrochlorin from precorrin-2: step 1/1.</text>
</comment>
<evidence type="ECO:0000256" key="1">
    <source>
        <dbReference type="ARBA" id="ARBA00005010"/>
    </source>
</evidence>
<keyword evidence="5" id="KW-0627">Porphyrin biosynthesis</keyword>
<evidence type="ECO:0000256" key="2">
    <source>
        <dbReference type="ARBA" id="ARBA00012400"/>
    </source>
</evidence>
<dbReference type="Proteomes" id="UP000831327">
    <property type="component" value="Chromosome"/>
</dbReference>
<dbReference type="PANTHER" id="PTHR35330:SF1">
    <property type="entry name" value="SIROHEME BIOSYNTHESIS PROTEIN MET8"/>
    <property type="match status" value="1"/>
</dbReference>
<dbReference type="InterPro" id="IPR028161">
    <property type="entry name" value="Met8-like"/>
</dbReference>
<evidence type="ECO:0000313" key="6">
    <source>
        <dbReference type="EMBL" id="BDG70543.1"/>
    </source>
</evidence>
<evidence type="ECO:0000256" key="3">
    <source>
        <dbReference type="ARBA" id="ARBA00023002"/>
    </source>
</evidence>
<dbReference type="SUPFAM" id="SSF75615">
    <property type="entry name" value="Siroheme synthase middle domains-like"/>
    <property type="match status" value="1"/>
</dbReference>
<gene>
    <name evidence="6" type="ORF">Rmf_04720</name>
</gene>
<sequence>MLPLVFLPQTPTLLAGRGPAFLKRLHLLHAAGLTDLRVHTDDPSAGLAASLGEALRPWLPSEHEIAAARLLFVAGLDDAASAAFAATARAHRVQVNVEDVLPLCDFHVPAMVRRGGLTLTVSTAGGAPALSAAIRGWLEDAFGPEWAAHLEEVASLRATLRAQGAGPREVIRGVEDHLATAGWAPLGDGARCRPAAPPADA</sequence>
<accession>A0ABM7XYF4</accession>
<keyword evidence="4" id="KW-0520">NAD</keyword>
<name>A0ABM7XYF4_9PROT</name>
<keyword evidence="7" id="KW-1185">Reference proteome</keyword>
<proteinExistence type="predicted"/>
<evidence type="ECO:0000256" key="4">
    <source>
        <dbReference type="ARBA" id="ARBA00023027"/>
    </source>
</evidence>
<reference evidence="6 7" key="1">
    <citation type="journal article" date="2016" name="Microbes Environ.">
        <title>Phylogenetically diverse aerobic anoxygenic phototrophic bacteria isolated from epilithic biofilms in Tama river, Japan.</title>
        <authorList>
            <person name="Hirose S."/>
            <person name="Matsuura K."/>
            <person name="Haruta S."/>
        </authorList>
    </citation>
    <scope>NUCLEOTIDE SEQUENCE [LARGE SCALE GENOMIC DNA]</scope>
    <source>
        <strain evidence="6 7">S08</strain>
    </source>
</reference>
<dbReference type="RefSeq" id="WP_244457868.1">
    <property type="nucleotide sequence ID" value="NZ_AP025637.1"/>
</dbReference>
<protein>
    <recommendedName>
        <fullName evidence="2">precorrin-2 dehydrogenase</fullName>
        <ecNumber evidence="2">1.3.1.76</ecNumber>
    </recommendedName>
</protein>
<evidence type="ECO:0000256" key="5">
    <source>
        <dbReference type="ARBA" id="ARBA00023244"/>
    </source>
</evidence>
<organism evidence="6 7">
    <name type="scientific">Roseomonas fluvialis</name>
    <dbReference type="NCBI Taxonomy" id="1750527"/>
    <lineage>
        <taxon>Bacteria</taxon>
        <taxon>Pseudomonadati</taxon>
        <taxon>Pseudomonadota</taxon>
        <taxon>Alphaproteobacteria</taxon>
        <taxon>Acetobacterales</taxon>
        <taxon>Roseomonadaceae</taxon>
        <taxon>Roseomonas</taxon>
    </lineage>
</organism>